<proteinExistence type="inferred from homology"/>
<keyword evidence="4 9" id="KW-0812">Transmembrane</keyword>
<feature type="transmembrane region" description="Helical" evidence="9">
    <location>
        <begin position="431"/>
        <end position="454"/>
    </location>
</feature>
<dbReference type="GO" id="GO:0015293">
    <property type="term" value="F:symporter activity"/>
    <property type="evidence" value="ECO:0007669"/>
    <property type="project" value="UniProtKB-KW"/>
</dbReference>
<keyword evidence="11" id="KW-1185">Reference proteome</keyword>
<dbReference type="AlphaFoldDB" id="A0A917UZ47"/>
<evidence type="ECO:0000313" key="10">
    <source>
        <dbReference type="EMBL" id="GGJ99341.1"/>
    </source>
</evidence>
<evidence type="ECO:0000256" key="7">
    <source>
        <dbReference type="ARBA" id="ARBA00023136"/>
    </source>
</evidence>
<feature type="transmembrane region" description="Helical" evidence="9">
    <location>
        <begin position="279"/>
        <end position="297"/>
    </location>
</feature>
<comment type="subcellular location">
    <subcellularLocation>
        <location evidence="1">Membrane</location>
        <topology evidence="1">Multi-pass membrane protein</topology>
    </subcellularLocation>
</comment>
<dbReference type="PANTHER" id="PTHR10283">
    <property type="entry name" value="SOLUTE CARRIER FAMILY 13 MEMBER"/>
    <property type="match status" value="1"/>
</dbReference>
<dbReference type="PANTHER" id="PTHR10283:SF82">
    <property type="entry name" value="SOLUTE CARRIER FAMILY 13 MEMBER 2"/>
    <property type="match status" value="1"/>
</dbReference>
<keyword evidence="7 9" id="KW-0472">Membrane</keyword>
<keyword evidence="5" id="KW-0813">Transport</keyword>
<feature type="transmembrane region" description="Helical" evidence="9">
    <location>
        <begin position="71"/>
        <end position="93"/>
    </location>
</feature>
<keyword evidence="6 9" id="KW-1133">Transmembrane helix</keyword>
<feature type="transmembrane region" description="Helical" evidence="9">
    <location>
        <begin position="114"/>
        <end position="131"/>
    </location>
</feature>
<reference evidence="10" key="2">
    <citation type="submission" date="2020-09" db="EMBL/GenBank/DDBJ databases">
        <authorList>
            <person name="Sun Q."/>
            <person name="Ohkuma M."/>
        </authorList>
    </citation>
    <scope>NUCLEOTIDE SEQUENCE</scope>
    <source>
        <strain evidence="10">JCM 12580</strain>
    </source>
</reference>
<sequence>MRKQTILMALVMMLYGIFFMPVFDANLQEKALGALLIIQILWIGRVFPLAFSSLILILILSVHFFTFDETLAFFGSELVWLLFSTFILSHAFIQTGLANRISLYILSLAKGSGNLLIFVSFIMMFVLTVFIPSNVGKGSLVTSIFDDLVKNLKRVQSTSSLEKSLFIGVTYVGAISAAFVPTGASSTIYAFGMFSTVSSDMTYFNWMLLFSVPIFLFLLVLWFVFYHVFPEEKVNHQRFKTLIEDKIHGLGHWQKKEIKMAMIITVTLSLWLTQPLHGFSIPLVGLIGAVLTIFPYVGVFDWNEAKKGVNWDMMIFFAATLMLSNMLIDTGTLDVVSEFLITHVNEFNVSFFVIGIVIMTAVIRVFFVNVLGYLTIMLPLALTLGEQLSGFSSLIIAMGVYLAGVPGFLLVTQSPVHLISFSYGYFTNRDLIRTGSIAMMAWVAIILLSIFFYWRYMI</sequence>
<comment type="similarity">
    <text evidence="2">Belongs to the SLC13A/DASS transporter (TC 2.A.47) family. NADC subfamily.</text>
</comment>
<evidence type="ECO:0000256" key="9">
    <source>
        <dbReference type="SAM" id="Phobius"/>
    </source>
</evidence>
<feature type="transmembrane region" description="Helical" evidence="9">
    <location>
        <begin position="203"/>
        <end position="225"/>
    </location>
</feature>
<gene>
    <name evidence="10" type="ORF">GCM10007063_22040</name>
</gene>
<dbReference type="GO" id="GO:1905039">
    <property type="term" value="P:carboxylic acid transmembrane transport"/>
    <property type="evidence" value="ECO:0007669"/>
    <property type="project" value="UniProtKB-ARBA"/>
</dbReference>
<feature type="transmembrane region" description="Helical" evidence="9">
    <location>
        <begin position="309"/>
        <end position="328"/>
    </location>
</feature>
<protein>
    <recommendedName>
        <fullName evidence="3">Sodium-dependent dicarboxylate transporter SdcS</fullName>
    </recommendedName>
    <alternativeName>
        <fullName evidence="8">Na(+)/dicarboxylate symporter</fullName>
    </alternativeName>
</protein>
<dbReference type="GO" id="GO:0005886">
    <property type="term" value="C:plasma membrane"/>
    <property type="evidence" value="ECO:0007669"/>
    <property type="project" value="TreeGrafter"/>
</dbReference>
<organism evidence="10 11">
    <name type="scientific">Lentibacillus kapialis</name>
    <dbReference type="NCBI Taxonomy" id="340214"/>
    <lineage>
        <taxon>Bacteria</taxon>
        <taxon>Bacillati</taxon>
        <taxon>Bacillota</taxon>
        <taxon>Bacilli</taxon>
        <taxon>Bacillales</taxon>
        <taxon>Bacillaceae</taxon>
        <taxon>Lentibacillus</taxon>
    </lineage>
</organism>
<keyword evidence="5" id="KW-0769">Symport</keyword>
<evidence type="ECO:0000256" key="8">
    <source>
        <dbReference type="ARBA" id="ARBA00031174"/>
    </source>
</evidence>
<feature type="transmembrane region" description="Helical" evidence="9">
    <location>
        <begin position="35"/>
        <end position="65"/>
    </location>
</feature>
<feature type="transmembrane region" description="Helical" evidence="9">
    <location>
        <begin position="165"/>
        <end position="191"/>
    </location>
</feature>
<dbReference type="InterPro" id="IPR001898">
    <property type="entry name" value="SLC13A/DASS"/>
</dbReference>
<feature type="transmembrane region" description="Helical" evidence="9">
    <location>
        <begin position="388"/>
        <end position="411"/>
    </location>
</feature>
<dbReference type="Pfam" id="PF00939">
    <property type="entry name" value="Na_sulph_symp"/>
    <property type="match status" value="1"/>
</dbReference>
<reference evidence="10" key="1">
    <citation type="journal article" date="2014" name="Int. J. Syst. Evol. Microbiol.">
        <title>Complete genome sequence of Corynebacterium casei LMG S-19264T (=DSM 44701T), isolated from a smear-ripened cheese.</title>
        <authorList>
            <consortium name="US DOE Joint Genome Institute (JGI-PGF)"/>
            <person name="Walter F."/>
            <person name="Albersmeier A."/>
            <person name="Kalinowski J."/>
            <person name="Ruckert C."/>
        </authorList>
    </citation>
    <scope>NUCLEOTIDE SEQUENCE</scope>
    <source>
        <strain evidence="10">JCM 12580</strain>
    </source>
</reference>
<evidence type="ECO:0000313" key="11">
    <source>
        <dbReference type="Proteomes" id="UP000658382"/>
    </source>
</evidence>
<name>A0A917UZ47_9BACI</name>
<dbReference type="RefSeq" id="WP_188633153.1">
    <property type="nucleotide sequence ID" value="NZ_BMNQ01000032.1"/>
</dbReference>
<dbReference type="GO" id="GO:0008514">
    <property type="term" value="F:organic anion transmembrane transporter activity"/>
    <property type="evidence" value="ECO:0007669"/>
    <property type="project" value="UniProtKB-ARBA"/>
</dbReference>
<evidence type="ECO:0000256" key="3">
    <source>
        <dbReference type="ARBA" id="ARBA00020150"/>
    </source>
</evidence>
<accession>A0A917UZ47</accession>
<dbReference type="Proteomes" id="UP000658382">
    <property type="component" value="Unassembled WGS sequence"/>
</dbReference>
<evidence type="ECO:0000256" key="1">
    <source>
        <dbReference type="ARBA" id="ARBA00004141"/>
    </source>
</evidence>
<dbReference type="EMBL" id="BMNQ01000032">
    <property type="protein sequence ID" value="GGJ99341.1"/>
    <property type="molecule type" value="Genomic_DNA"/>
</dbReference>
<evidence type="ECO:0000256" key="5">
    <source>
        <dbReference type="ARBA" id="ARBA00022847"/>
    </source>
</evidence>
<evidence type="ECO:0000256" key="6">
    <source>
        <dbReference type="ARBA" id="ARBA00022989"/>
    </source>
</evidence>
<evidence type="ECO:0000256" key="2">
    <source>
        <dbReference type="ARBA" id="ARBA00006772"/>
    </source>
</evidence>
<comment type="caution">
    <text evidence="10">The sequence shown here is derived from an EMBL/GenBank/DDBJ whole genome shotgun (WGS) entry which is preliminary data.</text>
</comment>
<evidence type="ECO:0000256" key="4">
    <source>
        <dbReference type="ARBA" id="ARBA00022692"/>
    </source>
</evidence>
<feature type="transmembrane region" description="Helical" evidence="9">
    <location>
        <begin position="348"/>
        <end position="376"/>
    </location>
</feature>
<feature type="transmembrane region" description="Helical" evidence="9">
    <location>
        <begin position="6"/>
        <end position="23"/>
    </location>
</feature>